<proteinExistence type="predicted"/>
<dbReference type="SUPFAM" id="SSF52540">
    <property type="entry name" value="P-loop containing nucleoside triphosphate hydrolases"/>
    <property type="match status" value="1"/>
</dbReference>
<dbReference type="PRINTS" id="PR00364">
    <property type="entry name" value="DISEASERSIST"/>
</dbReference>
<evidence type="ECO:0000259" key="1">
    <source>
        <dbReference type="PROSITE" id="PS50043"/>
    </source>
</evidence>
<dbReference type="PROSITE" id="PS50043">
    <property type="entry name" value="HTH_LUXR_2"/>
    <property type="match status" value="1"/>
</dbReference>
<dbReference type="InterPro" id="IPR036388">
    <property type="entry name" value="WH-like_DNA-bd_sf"/>
</dbReference>
<dbReference type="InterPro" id="IPR049945">
    <property type="entry name" value="AAA_22"/>
</dbReference>
<feature type="domain" description="HTH luxR-type" evidence="1">
    <location>
        <begin position="704"/>
        <end position="769"/>
    </location>
</feature>
<evidence type="ECO:0000313" key="3">
    <source>
        <dbReference type="Proteomes" id="UP001550535"/>
    </source>
</evidence>
<gene>
    <name evidence="2" type="ORF">ABZ507_03780</name>
</gene>
<dbReference type="Pfam" id="PF13401">
    <property type="entry name" value="AAA_22"/>
    <property type="match status" value="1"/>
</dbReference>
<dbReference type="InterPro" id="IPR027417">
    <property type="entry name" value="P-loop_NTPase"/>
</dbReference>
<dbReference type="InterPro" id="IPR011990">
    <property type="entry name" value="TPR-like_helical_dom_sf"/>
</dbReference>
<dbReference type="Pfam" id="PF00196">
    <property type="entry name" value="GerE"/>
    <property type="match status" value="1"/>
</dbReference>
<dbReference type="PANTHER" id="PTHR47691">
    <property type="entry name" value="REGULATOR-RELATED"/>
    <property type="match status" value="1"/>
</dbReference>
<dbReference type="SUPFAM" id="SSF48452">
    <property type="entry name" value="TPR-like"/>
    <property type="match status" value="1"/>
</dbReference>
<dbReference type="EMBL" id="JBEYBR010000005">
    <property type="protein sequence ID" value="MEU2120930.1"/>
    <property type="molecule type" value="Genomic_DNA"/>
</dbReference>
<dbReference type="PRINTS" id="PR00038">
    <property type="entry name" value="HTHLUXR"/>
</dbReference>
<dbReference type="Gene3D" id="1.25.40.10">
    <property type="entry name" value="Tetratricopeptide repeat domain"/>
    <property type="match status" value="1"/>
</dbReference>
<accession>A0ABV2X4V4</accession>
<organism evidence="2 3">
    <name type="scientific">Nocardia niwae</name>
    <dbReference type="NCBI Taxonomy" id="626084"/>
    <lineage>
        <taxon>Bacteria</taxon>
        <taxon>Bacillati</taxon>
        <taxon>Actinomycetota</taxon>
        <taxon>Actinomycetes</taxon>
        <taxon>Mycobacteriales</taxon>
        <taxon>Nocardiaceae</taxon>
        <taxon>Nocardia</taxon>
    </lineage>
</organism>
<dbReference type="SUPFAM" id="SSF46894">
    <property type="entry name" value="C-terminal effector domain of the bipartite response regulators"/>
    <property type="match status" value="1"/>
</dbReference>
<sequence length="772" mass="84398">MPRRKPARVIGNLPFPITSFVGRQREIRGVRELLATARLVTLTGVGGVGKTRLATEVAAASGQLFPDGTWLVDLAAVSDADLLGRAVLTSLGVVDLSNRGVDEQLLDHLADLRALLVLDNCEHLVEACGDLCDRLLRSCAELRILTTSREALGIVGEHVYPVLPLSMPVPDTPVTPTALTAFEAPTLLLERARAVRPGLTEAECDTDAVIRVCDRLDGIPLAIELAASRLRSLSLRGLLARLEDRFALLAVDTRATAPRQRTLRALIDWSYGLCRPAERLLWARLSVFAGGFGLAAAEGACSGPDLPRDQILDLIDQLVAQSIVVLVPTDDLPRYRMLEVIREYGWHRLTELGETDVLRKRHCDYYLALAERSAEAWDGPGQAAGLAELRAEHANLQAALEWATREPTATHEALALVTALRYHWCADGFLGEGRRWMDRALHGADQNNTERIPALWAVAWVMLLQGSPDDADQALDECVARAAAVGDQGAIAWATSLRGSSALFRGNLAEAITMFERVVADFPEEENAVRLTLFQLAMAQVHAGDDRASKTARRGIELADKRGEQWSKSCALWALAFDQYTHGEHGKAAATTCAALEIQRRFNDRVATALMIELMAWIAAARGDHRRAARLLGAIGAEWRRIGSSITAFGPYIAQWHDACERTTAASLPEAALRAERARGEGLDHDQAIAYALDRRECAVAAAERDDNVVLTARERQVAELVAQGLSNRQIAERLVVSPRTVDRHLENILGKLGFASRAQVAAWTAREHRAR</sequence>
<dbReference type="SMART" id="SM00421">
    <property type="entry name" value="HTH_LUXR"/>
    <property type="match status" value="1"/>
</dbReference>
<dbReference type="Gene3D" id="1.10.10.10">
    <property type="entry name" value="Winged helix-like DNA-binding domain superfamily/Winged helix DNA-binding domain"/>
    <property type="match status" value="1"/>
</dbReference>
<dbReference type="PROSITE" id="PS00622">
    <property type="entry name" value="HTH_LUXR_1"/>
    <property type="match status" value="1"/>
</dbReference>
<dbReference type="InterPro" id="IPR000792">
    <property type="entry name" value="Tscrpt_reg_LuxR_C"/>
</dbReference>
<dbReference type="InterPro" id="IPR016032">
    <property type="entry name" value="Sig_transdc_resp-reg_C-effctor"/>
</dbReference>
<dbReference type="PANTHER" id="PTHR47691:SF3">
    <property type="entry name" value="HTH-TYPE TRANSCRIPTIONAL REGULATOR RV0890C-RELATED"/>
    <property type="match status" value="1"/>
</dbReference>
<name>A0ABV2X4V4_9NOCA</name>
<protein>
    <submittedName>
        <fullName evidence="2">LuxR C-terminal-related transcriptional regulator</fullName>
    </submittedName>
</protein>
<evidence type="ECO:0000313" key="2">
    <source>
        <dbReference type="EMBL" id="MEU2120930.1"/>
    </source>
</evidence>
<reference evidence="2 3" key="1">
    <citation type="submission" date="2024-06" db="EMBL/GenBank/DDBJ databases">
        <title>The Natural Products Discovery Center: Release of the First 8490 Sequenced Strains for Exploring Actinobacteria Biosynthetic Diversity.</title>
        <authorList>
            <person name="Kalkreuter E."/>
            <person name="Kautsar S.A."/>
            <person name="Yang D."/>
            <person name="Bader C.D."/>
            <person name="Teijaro C.N."/>
            <person name="Fluegel L."/>
            <person name="Davis C.M."/>
            <person name="Simpson J.R."/>
            <person name="Lauterbach L."/>
            <person name="Steele A.D."/>
            <person name="Gui C."/>
            <person name="Meng S."/>
            <person name="Li G."/>
            <person name="Viehrig K."/>
            <person name="Ye F."/>
            <person name="Su P."/>
            <person name="Kiefer A.F."/>
            <person name="Nichols A."/>
            <person name="Cepeda A.J."/>
            <person name="Yan W."/>
            <person name="Fan B."/>
            <person name="Jiang Y."/>
            <person name="Adhikari A."/>
            <person name="Zheng C.-J."/>
            <person name="Schuster L."/>
            <person name="Cowan T.M."/>
            <person name="Smanski M.J."/>
            <person name="Chevrette M.G."/>
            <person name="De Carvalho L.P.S."/>
            <person name="Shen B."/>
        </authorList>
    </citation>
    <scope>NUCLEOTIDE SEQUENCE [LARGE SCALE GENOMIC DNA]</scope>
    <source>
        <strain evidence="2 3">NPDC019434</strain>
    </source>
</reference>
<dbReference type="Proteomes" id="UP001550535">
    <property type="component" value="Unassembled WGS sequence"/>
</dbReference>
<dbReference type="CDD" id="cd06170">
    <property type="entry name" value="LuxR_C_like"/>
    <property type="match status" value="1"/>
</dbReference>
<keyword evidence="3" id="KW-1185">Reference proteome</keyword>
<comment type="caution">
    <text evidence="2">The sequence shown here is derived from an EMBL/GenBank/DDBJ whole genome shotgun (WGS) entry which is preliminary data.</text>
</comment>
<dbReference type="RefSeq" id="WP_063020037.1">
    <property type="nucleotide sequence ID" value="NZ_JBEYBM010000004.1"/>
</dbReference>
<dbReference type="Gene3D" id="3.40.50.300">
    <property type="entry name" value="P-loop containing nucleotide triphosphate hydrolases"/>
    <property type="match status" value="1"/>
</dbReference>